<dbReference type="AlphaFoldDB" id="A0AA38LFR6"/>
<gene>
    <name evidence="2" type="ORF">KI387_017847</name>
</gene>
<keyword evidence="3" id="KW-1185">Reference proteome</keyword>
<protein>
    <submittedName>
        <fullName evidence="2">Uncharacterized protein</fullName>
    </submittedName>
</protein>
<proteinExistence type="predicted"/>
<evidence type="ECO:0000313" key="3">
    <source>
        <dbReference type="Proteomes" id="UP000824469"/>
    </source>
</evidence>
<name>A0AA38LFR6_TAXCH</name>
<dbReference type="EMBL" id="JAHRHJ020000003">
    <property type="protein sequence ID" value="KAH9323208.1"/>
    <property type="molecule type" value="Genomic_DNA"/>
</dbReference>
<reference evidence="2 3" key="1">
    <citation type="journal article" date="2021" name="Nat. Plants">
        <title>The Taxus genome provides insights into paclitaxel biosynthesis.</title>
        <authorList>
            <person name="Xiong X."/>
            <person name="Gou J."/>
            <person name="Liao Q."/>
            <person name="Li Y."/>
            <person name="Zhou Q."/>
            <person name="Bi G."/>
            <person name="Li C."/>
            <person name="Du R."/>
            <person name="Wang X."/>
            <person name="Sun T."/>
            <person name="Guo L."/>
            <person name="Liang H."/>
            <person name="Lu P."/>
            <person name="Wu Y."/>
            <person name="Zhang Z."/>
            <person name="Ro D.K."/>
            <person name="Shang Y."/>
            <person name="Huang S."/>
            <person name="Yan J."/>
        </authorList>
    </citation>
    <scope>NUCLEOTIDE SEQUENCE [LARGE SCALE GENOMIC DNA]</scope>
    <source>
        <strain evidence="2">Ta-2019</strain>
    </source>
</reference>
<comment type="caution">
    <text evidence="2">The sequence shown here is derived from an EMBL/GenBank/DDBJ whole genome shotgun (WGS) entry which is preliminary data.</text>
</comment>
<evidence type="ECO:0000313" key="2">
    <source>
        <dbReference type="EMBL" id="KAH9323208.1"/>
    </source>
</evidence>
<sequence>MEGRRSFFTKDPTRKLFPELGKTNSEGKRVWKIVGDQESRKELSIVESDQPAVEDYHSSSSDYES</sequence>
<feature type="region of interest" description="Disordered" evidence="1">
    <location>
        <begin position="42"/>
        <end position="65"/>
    </location>
</feature>
<dbReference type="Proteomes" id="UP000824469">
    <property type="component" value="Unassembled WGS sequence"/>
</dbReference>
<evidence type="ECO:0000256" key="1">
    <source>
        <dbReference type="SAM" id="MobiDB-lite"/>
    </source>
</evidence>
<accession>A0AA38LFR6</accession>
<organism evidence="2 3">
    <name type="scientific">Taxus chinensis</name>
    <name type="common">Chinese yew</name>
    <name type="synonym">Taxus wallichiana var. chinensis</name>
    <dbReference type="NCBI Taxonomy" id="29808"/>
    <lineage>
        <taxon>Eukaryota</taxon>
        <taxon>Viridiplantae</taxon>
        <taxon>Streptophyta</taxon>
        <taxon>Embryophyta</taxon>
        <taxon>Tracheophyta</taxon>
        <taxon>Spermatophyta</taxon>
        <taxon>Pinopsida</taxon>
        <taxon>Pinidae</taxon>
        <taxon>Conifers II</taxon>
        <taxon>Cupressales</taxon>
        <taxon>Taxaceae</taxon>
        <taxon>Taxus</taxon>
    </lineage>
</organism>
<feature type="non-terminal residue" evidence="2">
    <location>
        <position position="65"/>
    </location>
</feature>